<dbReference type="RefSeq" id="XP_010793566.1">
    <property type="nucleotide sequence ID" value="XM_010795264.1"/>
</dbReference>
<dbReference type="Gene3D" id="1.20.58.390">
    <property type="entry name" value="Neurotransmitter-gated ion-channel transmembrane domain"/>
    <property type="match status" value="2"/>
</dbReference>
<dbReference type="GO" id="GO:0022848">
    <property type="term" value="F:acetylcholine-gated monoatomic cation-selective channel activity"/>
    <property type="evidence" value="ECO:0007669"/>
    <property type="project" value="InterPro"/>
</dbReference>
<name>A0A6I9Q495_9TELE</name>
<keyword evidence="3" id="KW-1003">Cell membrane</keyword>
<dbReference type="PRINTS" id="PR00252">
    <property type="entry name" value="NRIONCHANNEL"/>
</dbReference>
<proteinExistence type="inferred from homology"/>
<comment type="subcellular location">
    <subcellularLocation>
        <location evidence="16">Postsynaptic cell membrane</location>
        <topology evidence="16">Multi-pass membrane protein</topology>
    </subcellularLocation>
</comment>
<dbReference type="FunFam" id="1.20.58.390:FF:000009">
    <property type="entry name" value="Cholinergic receptor nicotinic alpha 9 subunit"/>
    <property type="match status" value="1"/>
</dbReference>
<accession>A0A6I9Q495</accession>
<dbReference type="InterPro" id="IPR006201">
    <property type="entry name" value="Neur_channel"/>
</dbReference>
<keyword evidence="10" id="KW-1015">Disulfide bond</keyword>
<dbReference type="Gene3D" id="2.70.170.10">
    <property type="entry name" value="Neurotransmitter-gated ion-channel ligand-binding domain"/>
    <property type="match status" value="1"/>
</dbReference>
<dbReference type="GeneID" id="104966117"/>
<keyword evidence="9 17" id="KW-0472">Membrane</keyword>
<dbReference type="InterPro" id="IPR006029">
    <property type="entry name" value="Neurotrans-gated_channel_TM"/>
</dbReference>
<dbReference type="InterPro" id="IPR006202">
    <property type="entry name" value="Neur_chan_lig-bd"/>
</dbReference>
<evidence type="ECO:0000256" key="17">
    <source>
        <dbReference type="RuleBase" id="RU000687"/>
    </source>
</evidence>
<dbReference type="GO" id="GO:0045211">
    <property type="term" value="C:postsynaptic membrane"/>
    <property type="evidence" value="ECO:0007669"/>
    <property type="project" value="UniProtKB-SubCell"/>
</dbReference>
<evidence type="ECO:0000256" key="13">
    <source>
        <dbReference type="ARBA" id="ARBA00023257"/>
    </source>
</evidence>
<dbReference type="InterPro" id="IPR038050">
    <property type="entry name" value="Neuro_actylchol_rec"/>
</dbReference>
<feature type="transmembrane region" description="Helical" evidence="17">
    <location>
        <begin position="268"/>
        <end position="289"/>
    </location>
</feature>
<dbReference type="PROSITE" id="PS00236">
    <property type="entry name" value="NEUROTR_ION_CHANNEL"/>
    <property type="match status" value="1"/>
</dbReference>
<evidence type="ECO:0000256" key="8">
    <source>
        <dbReference type="ARBA" id="ARBA00023065"/>
    </source>
</evidence>
<evidence type="ECO:0000256" key="10">
    <source>
        <dbReference type="ARBA" id="ARBA00023157"/>
    </source>
</evidence>
<evidence type="ECO:0000256" key="7">
    <source>
        <dbReference type="ARBA" id="ARBA00023018"/>
    </source>
</evidence>
<evidence type="ECO:0000256" key="14">
    <source>
        <dbReference type="ARBA" id="ARBA00023286"/>
    </source>
</evidence>
<feature type="chain" id="PRO_5027161090" evidence="17">
    <location>
        <begin position="25"/>
        <end position="531"/>
    </location>
</feature>
<evidence type="ECO:0000256" key="3">
    <source>
        <dbReference type="ARBA" id="ARBA00022475"/>
    </source>
</evidence>
<dbReference type="InterPro" id="IPR036719">
    <property type="entry name" value="Neuro-gated_channel_TM_sf"/>
</dbReference>
<evidence type="ECO:0000313" key="21">
    <source>
        <dbReference type="RefSeq" id="XP_010793566.1"/>
    </source>
</evidence>
<gene>
    <name evidence="21" type="primary">chrna10a</name>
</gene>
<dbReference type="GO" id="GO:0004888">
    <property type="term" value="F:transmembrane signaling receptor activity"/>
    <property type="evidence" value="ECO:0007669"/>
    <property type="project" value="InterPro"/>
</dbReference>
<keyword evidence="20" id="KW-1185">Reference proteome</keyword>
<dbReference type="InterPro" id="IPR018000">
    <property type="entry name" value="Neurotransmitter_ion_chnl_CS"/>
</dbReference>
<evidence type="ECO:0000256" key="11">
    <source>
        <dbReference type="ARBA" id="ARBA00023170"/>
    </source>
</evidence>
<evidence type="ECO:0000256" key="9">
    <source>
        <dbReference type="ARBA" id="ARBA00023136"/>
    </source>
</evidence>
<dbReference type="Pfam" id="PF02931">
    <property type="entry name" value="Neur_chan_LBD"/>
    <property type="match status" value="1"/>
</dbReference>
<evidence type="ECO:0000256" key="16">
    <source>
        <dbReference type="ARBA" id="ARBA00034104"/>
    </source>
</evidence>
<feature type="signal peptide" evidence="17">
    <location>
        <begin position="1"/>
        <end position="24"/>
    </location>
</feature>
<keyword evidence="7" id="KW-0770">Synapse</keyword>
<dbReference type="CDD" id="cd19051">
    <property type="entry name" value="LGIC_TM_cation"/>
    <property type="match status" value="1"/>
</dbReference>
<evidence type="ECO:0000256" key="12">
    <source>
        <dbReference type="ARBA" id="ARBA00023180"/>
    </source>
</evidence>
<dbReference type="PRINTS" id="PR00254">
    <property type="entry name" value="NICOTINICR"/>
</dbReference>
<keyword evidence="4 17" id="KW-0812">Transmembrane</keyword>
<dbReference type="FunFam" id="1.20.58.390:FF:000053">
    <property type="entry name" value="Neuronal acetylcholine receptor subunit alpha-9"/>
    <property type="match status" value="1"/>
</dbReference>
<comment type="similarity">
    <text evidence="1">Belongs to the ligand-gated ion channel (TC 1.A.9) family. Acetylcholine receptor (TC 1.A.9.1) subfamily.</text>
</comment>
<keyword evidence="14" id="KW-1071">Ligand-gated ion channel</keyword>
<dbReference type="KEGG" id="ncc:104966117"/>
<dbReference type="PANTHER" id="PTHR18945">
    <property type="entry name" value="NEUROTRANSMITTER GATED ION CHANNEL"/>
    <property type="match status" value="1"/>
</dbReference>
<dbReference type="CTD" id="556507"/>
<reference evidence="21" key="1">
    <citation type="submission" date="2025-08" db="UniProtKB">
        <authorList>
            <consortium name="RefSeq"/>
        </authorList>
    </citation>
    <scope>IDENTIFICATION</scope>
    <source>
        <tissue evidence="21">Muscle</tissue>
    </source>
</reference>
<keyword evidence="13" id="KW-0628">Postsynaptic cell membrane</keyword>
<dbReference type="SUPFAM" id="SSF90112">
    <property type="entry name" value="Neurotransmitter-gated ion-channel transmembrane pore"/>
    <property type="match status" value="1"/>
</dbReference>
<keyword evidence="11 21" id="KW-0675">Receptor</keyword>
<evidence type="ECO:0000256" key="5">
    <source>
        <dbReference type="ARBA" id="ARBA00022729"/>
    </source>
</evidence>
<dbReference type="AlphaFoldDB" id="A0A6I9Q495"/>
<evidence type="ECO:0000256" key="2">
    <source>
        <dbReference type="ARBA" id="ARBA00022448"/>
    </source>
</evidence>
<evidence type="ECO:0000256" key="4">
    <source>
        <dbReference type="ARBA" id="ARBA00022692"/>
    </source>
</evidence>
<keyword evidence="6 17" id="KW-1133">Transmembrane helix</keyword>
<feature type="transmembrane region" description="Helical" evidence="17">
    <location>
        <begin position="238"/>
        <end position="261"/>
    </location>
</feature>
<keyword evidence="12" id="KW-0325">Glycoprotein</keyword>
<feature type="transmembrane region" description="Helical" evidence="17">
    <location>
        <begin position="301"/>
        <end position="320"/>
    </location>
</feature>
<dbReference type="Proteomes" id="UP000504611">
    <property type="component" value="Unplaced"/>
</dbReference>
<evidence type="ECO:0000256" key="15">
    <source>
        <dbReference type="ARBA" id="ARBA00023303"/>
    </source>
</evidence>
<feature type="domain" description="Neurotransmitter-gated ion-channel transmembrane" evidence="19">
    <location>
        <begin position="243"/>
        <end position="526"/>
    </location>
</feature>
<dbReference type="InterPro" id="IPR036734">
    <property type="entry name" value="Neur_chan_lig-bd_sf"/>
</dbReference>
<evidence type="ECO:0000259" key="19">
    <source>
        <dbReference type="Pfam" id="PF02932"/>
    </source>
</evidence>
<evidence type="ECO:0000259" key="18">
    <source>
        <dbReference type="Pfam" id="PF02931"/>
    </source>
</evidence>
<dbReference type="Pfam" id="PF02932">
    <property type="entry name" value="Neur_chan_memb"/>
    <property type="match status" value="1"/>
</dbReference>
<dbReference type="FunFam" id="2.70.170.10:FF:000010">
    <property type="entry name" value="neuronal acetylcholine receptor subunit alpha-9"/>
    <property type="match status" value="1"/>
</dbReference>
<evidence type="ECO:0000256" key="1">
    <source>
        <dbReference type="ARBA" id="ARBA00009237"/>
    </source>
</evidence>
<dbReference type="NCBIfam" id="TIGR00860">
    <property type="entry name" value="LIC"/>
    <property type="match status" value="1"/>
</dbReference>
<keyword evidence="2 17" id="KW-0813">Transport</keyword>
<keyword evidence="8 17" id="KW-0406">Ion transport</keyword>
<dbReference type="InterPro" id="IPR002394">
    <property type="entry name" value="Nicotinic_acetylcholine_rcpt"/>
</dbReference>
<dbReference type="SUPFAM" id="SSF63712">
    <property type="entry name" value="Nicotinic receptor ligand binding domain-like"/>
    <property type="match status" value="1"/>
</dbReference>
<evidence type="ECO:0000256" key="6">
    <source>
        <dbReference type="ARBA" id="ARBA00022989"/>
    </source>
</evidence>
<dbReference type="OrthoDB" id="5975154at2759"/>
<keyword evidence="5 17" id="KW-0732">Signal</keyword>
<feature type="transmembrane region" description="Helical" evidence="17">
    <location>
        <begin position="510"/>
        <end position="528"/>
    </location>
</feature>
<evidence type="ECO:0000313" key="20">
    <source>
        <dbReference type="Proteomes" id="UP000504611"/>
    </source>
</evidence>
<sequence>MERWRIQTLFCLLLCVSILPTCWCAQGKYAQKLLNDLFTNYTSALRPVNDTNTILNVTLQITLSQIIDMDERNQILTAYLWIRQVWVDSHVQWNKDDYDGLDTIRIPGSYVWRPDIVLYNNADDHFKGSMDTNVVIRHDGQIMWDSPAITKSSCKVDVSYFPFDSQQCRFTYGSWTYNGNQVDILNAMESADLADLVDNVEWEVLGMPAKKNIIQYGCCADPYPDVTYTLKLQRRASFYVFNLLIPCVMISFLAPLGFYLPADSGEKVSLGVTVMLALTVFQLLVAEIMPPSENVPLIGKYYIATMTMITASTALTIFIMNIHHCGPDAEPVPKWAKKVILQYLARMCFVYEVGENCLSPQPEKQEPPHVKNTNCTMNGQAGPGREECVCKLDRGQETVRSMTTEEREDMDQMMSPAGSIGKNPTNNYCTRMNGIFMSMDCGDSQGQRRCRKGGVSDGERKDGEVFCNSQSNERQLMHNIEYIANCYRDQRATQKRTGEWKKVAKVLDRFFMWIFFIMVFLMSLLIMGKAI</sequence>
<feature type="domain" description="Neurotransmitter-gated ion-channel ligand-binding" evidence="18">
    <location>
        <begin position="31"/>
        <end position="235"/>
    </location>
</feature>
<keyword evidence="15 17" id="KW-0407">Ion channel</keyword>
<protein>
    <submittedName>
        <fullName evidence="21">Neuronal acetylcholine receptor subunit alpha-10a</fullName>
    </submittedName>
</protein>
<organism evidence="20 21">
    <name type="scientific">Notothenia coriiceps</name>
    <name type="common">black rockcod</name>
    <dbReference type="NCBI Taxonomy" id="8208"/>
    <lineage>
        <taxon>Eukaryota</taxon>
        <taxon>Metazoa</taxon>
        <taxon>Chordata</taxon>
        <taxon>Craniata</taxon>
        <taxon>Vertebrata</taxon>
        <taxon>Euteleostomi</taxon>
        <taxon>Actinopterygii</taxon>
        <taxon>Neopterygii</taxon>
        <taxon>Teleostei</taxon>
        <taxon>Neoteleostei</taxon>
        <taxon>Acanthomorphata</taxon>
        <taxon>Eupercaria</taxon>
        <taxon>Perciformes</taxon>
        <taxon>Notothenioidei</taxon>
        <taxon>Nototheniidae</taxon>
        <taxon>Notothenia</taxon>
    </lineage>
</organism>